<protein>
    <submittedName>
        <fullName evidence="1">Uncharacterized protein</fullName>
    </submittedName>
</protein>
<organism evidence="1 2">
    <name type="scientific">Candidatus Neomicrothrix subdominans</name>
    <dbReference type="NCBI Taxonomy" id="2954438"/>
    <lineage>
        <taxon>Bacteria</taxon>
        <taxon>Bacillati</taxon>
        <taxon>Actinomycetota</taxon>
        <taxon>Acidimicrobiia</taxon>
        <taxon>Acidimicrobiales</taxon>
        <taxon>Microthrixaceae</taxon>
        <taxon>Candidatus Neomicrothrix</taxon>
    </lineage>
</organism>
<evidence type="ECO:0000313" key="2">
    <source>
        <dbReference type="Proteomes" id="UP000727993"/>
    </source>
</evidence>
<sequence>MLIDVVQDNDTGQVGIVVTADALPAAVHHPEWFAWQLTVDESLEFCAITMPTHPIGDPPQCVMRFSDVGSNVADGRAWALALLVSGPVMVTVVDPTGHTFCFETIPHIGTGDHGWRQELLGRP</sequence>
<dbReference type="Proteomes" id="UP000727993">
    <property type="component" value="Unassembled WGS sequence"/>
</dbReference>
<evidence type="ECO:0000313" key="1">
    <source>
        <dbReference type="EMBL" id="MBK9296173.1"/>
    </source>
</evidence>
<comment type="caution">
    <text evidence="1">The sequence shown here is derived from an EMBL/GenBank/DDBJ whole genome shotgun (WGS) entry which is preliminary data.</text>
</comment>
<dbReference type="AlphaFoldDB" id="A0A936TCF3"/>
<name>A0A936TCF3_9ACTN</name>
<dbReference type="EMBL" id="JADJZA010000001">
    <property type="protein sequence ID" value="MBK9296173.1"/>
    <property type="molecule type" value="Genomic_DNA"/>
</dbReference>
<accession>A0A936TCF3</accession>
<reference evidence="1 2" key="1">
    <citation type="submission" date="2020-10" db="EMBL/GenBank/DDBJ databases">
        <title>Connecting structure to function with the recovery of over 1000 high-quality activated sludge metagenome-assembled genomes encoding full-length rRNA genes using long-read sequencing.</title>
        <authorList>
            <person name="Singleton C.M."/>
            <person name="Petriglieri F."/>
            <person name="Kristensen J.M."/>
            <person name="Kirkegaard R.H."/>
            <person name="Michaelsen T.Y."/>
            <person name="Andersen M.H."/>
            <person name="Karst S.M."/>
            <person name="Dueholm M.S."/>
            <person name="Nielsen P.H."/>
            <person name="Albertsen M."/>
        </authorList>
    </citation>
    <scope>NUCLEOTIDE SEQUENCE [LARGE SCALE GENOMIC DNA]</scope>
    <source>
        <strain evidence="1">Lyne_18-Q3-R50-59_MAXAC.006</strain>
    </source>
</reference>
<gene>
    <name evidence="1" type="ORF">IPN02_04740</name>
</gene>
<proteinExistence type="predicted"/>